<evidence type="ECO:0000256" key="1">
    <source>
        <dbReference type="ARBA" id="ARBA00004651"/>
    </source>
</evidence>
<keyword evidence="5 6" id="KW-0472">Membrane</keyword>
<organism evidence="7 8">
    <name type="scientific">Halovenus aranensis</name>
    <dbReference type="NCBI Taxonomy" id="890420"/>
    <lineage>
        <taxon>Archaea</taxon>
        <taxon>Methanobacteriati</taxon>
        <taxon>Methanobacteriota</taxon>
        <taxon>Stenosarchaea group</taxon>
        <taxon>Halobacteria</taxon>
        <taxon>Halobacteriales</taxon>
        <taxon>Haloarculaceae</taxon>
        <taxon>Halovenus</taxon>
    </lineage>
</organism>
<keyword evidence="3 6" id="KW-0812">Transmembrane</keyword>
<feature type="transmembrane region" description="Helical" evidence="6">
    <location>
        <begin position="65"/>
        <end position="82"/>
    </location>
</feature>
<dbReference type="STRING" id="890420.SAMN05216226_1196"/>
<evidence type="ECO:0000256" key="2">
    <source>
        <dbReference type="ARBA" id="ARBA00022475"/>
    </source>
</evidence>
<feature type="transmembrane region" description="Helical" evidence="6">
    <location>
        <begin position="315"/>
        <end position="334"/>
    </location>
</feature>
<accession>A0A1G8Z869</accession>
<proteinExistence type="predicted"/>
<protein>
    <submittedName>
        <fullName evidence="7">Membrane protein involved in the export of O-antigen and teichoic acid</fullName>
    </submittedName>
</protein>
<name>A0A1G8Z869_9EURY</name>
<evidence type="ECO:0000256" key="6">
    <source>
        <dbReference type="SAM" id="Phobius"/>
    </source>
</evidence>
<dbReference type="InterPro" id="IPR050833">
    <property type="entry name" value="Poly_Biosynth_Transport"/>
</dbReference>
<dbReference type="GO" id="GO:0005886">
    <property type="term" value="C:plasma membrane"/>
    <property type="evidence" value="ECO:0007669"/>
    <property type="project" value="UniProtKB-SubCell"/>
</dbReference>
<feature type="transmembrane region" description="Helical" evidence="6">
    <location>
        <begin position="253"/>
        <end position="276"/>
    </location>
</feature>
<sequence length="443" mass="48183">MILVNAGIFDGTRKYMIEDREDPFWKEHVFGFYFRVALILAVCASIGYGLFAWTEIPNTIFGDRFSTYFLVLSILIISDQVHSLTRGGLMGLHLESRSEPLKILRRMLFGLFGIALAALNYGVTGVLVGQIIASGVVALISLLVIFRRLNSREVIKGVPSDLPRREILSFNSLSVILILLTASLQHTDILLLRSIYNSQITGYYKAALVITEFLWFVPYALQTVLLHSSSELWSENKTEQITSLVARTTRYNLSLTVLLSLGLGALASDFVPLYFGSEFKSAIQPLLILLPGTLGFALARPIFAVGQGKGDLGKLIGATGFAAVMNLGLNVLLIPKYGMVGAAAATSVSYGSMLFFHIVAARSIGFNPVADVRMARVAGAAVVTAAIIFPLSMLIESGIISLLIVPPTGFVVYAVLTIKLGIVSRNELRTLADRLPISVSQYL</sequence>
<feature type="transmembrane region" description="Helical" evidence="6">
    <location>
        <begin position="340"/>
        <end position="361"/>
    </location>
</feature>
<keyword evidence="8" id="KW-1185">Reference proteome</keyword>
<dbReference type="Proteomes" id="UP000198856">
    <property type="component" value="Unassembled WGS sequence"/>
</dbReference>
<evidence type="ECO:0000256" key="4">
    <source>
        <dbReference type="ARBA" id="ARBA00022989"/>
    </source>
</evidence>
<keyword evidence="2" id="KW-1003">Cell membrane</keyword>
<dbReference type="PANTHER" id="PTHR30250:SF11">
    <property type="entry name" value="O-ANTIGEN TRANSPORTER-RELATED"/>
    <property type="match status" value="1"/>
</dbReference>
<evidence type="ECO:0000256" key="5">
    <source>
        <dbReference type="ARBA" id="ARBA00023136"/>
    </source>
</evidence>
<feature type="transmembrane region" description="Helical" evidence="6">
    <location>
        <begin position="127"/>
        <end position="146"/>
    </location>
</feature>
<feature type="transmembrane region" description="Helical" evidence="6">
    <location>
        <begin position="373"/>
        <end position="393"/>
    </location>
</feature>
<evidence type="ECO:0000256" key="3">
    <source>
        <dbReference type="ARBA" id="ARBA00022692"/>
    </source>
</evidence>
<dbReference type="EMBL" id="FNFC01000019">
    <property type="protein sequence ID" value="SDK11207.1"/>
    <property type="molecule type" value="Genomic_DNA"/>
</dbReference>
<dbReference type="AlphaFoldDB" id="A0A1G8Z869"/>
<gene>
    <name evidence="7" type="ORF">SAMN05216226_1196</name>
</gene>
<reference evidence="7 8" key="1">
    <citation type="submission" date="2016-10" db="EMBL/GenBank/DDBJ databases">
        <authorList>
            <person name="de Groot N.N."/>
        </authorList>
    </citation>
    <scope>NUCLEOTIDE SEQUENCE [LARGE SCALE GENOMIC DNA]</scope>
    <source>
        <strain evidence="7 8">IBRC-M10015</strain>
    </source>
</reference>
<feature type="transmembrane region" description="Helical" evidence="6">
    <location>
        <begin position="282"/>
        <end position="303"/>
    </location>
</feature>
<comment type="subcellular location">
    <subcellularLocation>
        <location evidence="1">Cell membrane</location>
        <topology evidence="1">Multi-pass membrane protein</topology>
    </subcellularLocation>
</comment>
<evidence type="ECO:0000313" key="7">
    <source>
        <dbReference type="EMBL" id="SDK11207.1"/>
    </source>
</evidence>
<evidence type="ECO:0000313" key="8">
    <source>
        <dbReference type="Proteomes" id="UP000198856"/>
    </source>
</evidence>
<keyword evidence="4 6" id="KW-1133">Transmembrane helix</keyword>
<feature type="transmembrane region" description="Helical" evidence="6">
    <location>
        <begin position="399"/>
        <end position="422"/>
    </location>
</feature>
<dbReference type="PANTHER" id="PTHR30250">
    <property type="entry name" value="PST FAMILY PREDICTED COLANIC ACID TRANSPORTER"/>
    <property type="match status" value="1"/>
</dbReference>
<feature type="transmembrane region" description="Helical" evidence="6">
    <location>
        <begin position="32"/>
        <end position="53"/>
    </location>
</feature>
<feature type="transmembrane region" description="Helical" evidence="6">
    <location>
        <begin position="167"/>
        <end position="186"/>
    </location>
</feature>
<feature type="transmembrane region" description="Helical" evidence="6">
    <location>
        <begin position="206"/>
        <end position="227"/>
    </location>
</feature>